<dbReference type="SUPFAM" id="SSF57184">
    <property type="entry name" value="Growth factor receptor domain"/>
    <property type="match status" value="1"/>
</dbReference>
<evidence type="ECO:0000313" key="1">
    <source>
        <dbReference type="EMBL" id="CDW78280.1"/>
    </source>
</evidence>
<dbReference type="Proteomes" id="UP000039865">
    <property type="component" value="Unassembled WGS sequence"/>
</dbReference>
<dbReference type="AlphaFoldDB" id="A0A078A7P6"/>
<organism evidence="1 2">
    <name type="scientific">Stylonychia lemnae</name>
    <name type="common">Ciliate</name>
    <dbReference type="NCBI Taxonomy" id="5949"/>
    <lineage>
        <taxon>Eukaryota</taxon>
        <taxon>Sar</taxon>
        <taxon>Alveolata</taxon>
        <taxon>Ciliophora</taxon>
        <taxon>Intramacronucleata</taxon>
        <taxon>Spirotrichea</taxon>
        <taxon>Stichotrichia</taxon>
        <taxon>Sporadotrichida</taxon>
        <taxon>Oxytrichidae</taxon>
        <taxon>Stylonychinae</taxon>
        <taxon>Stylonychia</taxon>
    </lineage>
</organism>
<evidence type="ECO:0000313" key="2">
    <source>
        <dbReference type="Proteomes" id="UP000039865"/>
    </source>
</evidence>
<gene>
    <name evidence="1" type="primary">Contig12636.g13486</name>
    <name evidence="1" type="ORF">STYLEM_7256</name>
</gene>
<sequence>MSISNTSEEKNCLQFDHGDSLNCLVCQDGFFIKQNKYYIDYSKKYYDGCQECIIKFKQNLIDKGLGTCLVPANEQECSICADGFSLISDNLKQCFEDGTCVTTCGVGYYGKKVFDERGLQTNKTFGQCLAKIDLDFEGKIYVDPYFSFPIPSNEEIESYQNTYRTIQEAVTKGYELGAKYLNAKIYIELKAGENQHHAMLRQITDSQLPKHYDHYQQSTRIVIDTEDKQPQLVLYKMRDKWRFNVKGGLTIRNLVFDAVDSTIIPTRDKYHCLENGLSNCCESTSCNGQEEVLTLNCEVPNFGTFINFDSDKSFSLERPQTLIIQSIGSLKKTISQLFVNSTYQSKLYGSILDLEDFRGEVKIMANKYPSLGNKSEVKIHSLISITNHSHNVELIDNIFEENSGTRGIIDLDINRKNNNKILIALNQFKHNFGFSESTVIYINHRVGILYQVDLLMQNQIQDGFCSGFHLIQNNFLSNLGCPLYSGGLIRYQCLENNQDPININESYPLSMPNINLNLIEFDWIEKQNQTLIYEEISLEYDLNMNSLQSNIYYGNYGTGGKGLISIYGSLRLQLDNEVFNKNGESCNEVHLIQKLNRLLYNKIG</sequence>
<dbReference type="EMBL" id="CCKQ01006944">
    <property type="protein sequence ID" value="CDW78280.1"/>
    <property type="molecule type" value="Genomic_DNA"/>
</dbReference>
<accession>A0A078A7P6</accession>
<keyword evidence="2" id="KW-1185">Reference proteome</keyword>
<dbReference type="InterPro" id="IPR009030">
    <property type="entry name" value="Growth_fac_rcpt_cys_sf"/>
</dbReference>
<protein>
    <submittedName>
        <fullName evidence="1">Uncharacterized protein</fullName>
    </submittedName>
</protein>
<name>A0A078A7P6_STYLE</name>
<reference evidence="1 2" key="1">
    <citation type="submission" date="2014-06" db="EMBL/GenBank/DDBJ databases">
        <authorList>
            <person name="Swart Estienne"/>
        </authorList>
    </citation>
    <scope>NUCLEOTIDE SEQUENCE [LARGE SCALE GENOMIC DNA]</scope>
    <source>
        <strain evidence="1 2">130c</strain>
    </source>
</reference>
<dbReference type="InParanoid" id="A0A078A7P6"/>
<proteinExistence type="predicted"/>